<name>A0A4V6I423_9HELI</name>
<keyword evidence="1" id="KW-0808">Transferase</keyword>
<dbReference type="Pfam" id="PF13489">
    <property type="entry name" value="Methyltransf_23"/>
    <property type="match status" value="1"/>
</dbReference>
<dbReference type="Proteomes" id="UP000029707">
    <property type="component" value="Unassembled WGS sequence"/>
</dbReference>
<dbReference type="AlphaFoldDB" id="A0A4V6I423"/>
<dbReference type="GO" id="GO:0032259">
    <property type="term" value="P:methylation"/>
    <property type="evidence" value="ECO:0007669"/>
    <property type="project" value="UniProtKB-KW"/>
</dbReference>
<evidence type="ECO:0000313" key="1">
    <source>
        <dbReference type="EMBL" id="TLE02253.1"/>
    </source>
</evidence>
<sequence length="238" mass="27729">MQKVPKPYLQEYKFTLKGMLQFEIISFLGRYFFSHMPSRAPKFHTLASKEKNYLNLGCGNQLRQIMGGGHTIINADFFSHLKPYKTYSTPMPEWQIDLRYPLQCPHNIFDGVFSEHTLEHLYIDDAIALLREIFRILKPNGTIRLSVPDLEFHIQQYLNAKKQDSTQQALASEYIRKLTQDYLHLSVWDYDGLSYALEMVGFVDIQRSSFNNGRDKSLLFDAKQRAFASLYVEASKPL</sequence>
<dbReference type="RefSeq" id="WP_034361652.1">
    <property type="nucleotide sequence ID" value="NZ_CAPXOV010000002.1"/>
</dbReference>
<accession>A0A4V6I423</accession>
<keyword evidence="2" id="KW-1185">Reference proteome</keyword>
<dbReference type="EMBL" id="JRMQ02000003">
    <property type="protein sequence ID" value="TLE02253.1"/>
    <property type="molecule type" value="Genomic_DNA"/>
</dbReference>
<keyword evidence="1" id="KW-0489">Methyltransferase</keyword>
<dbReference type="InterPro" id="IPR029063">
    <property type="entry name" value="SAM-dependent_MTases_sf"/>
</dbReference>
<comment type="caution">
    <text evidence="1">The sequence shown here is derived from an EMBL/GenBank/DDBJ whole genome shotgun (WGS) entry which is preliminary data.</text>
</comment>
<dbReference type="CDD" id="cd02440">
    <property type="entry name" value="AdoMet_MTases"/>
    <property type="match status" value="1"/>
</dbReference>
<dbReference type="SUPFAM" id="SSF53335">
    <property type="entry name" value="S-adenosyl-L-methionine-dependent methyltransferases"/>
    <property type="match status" value="1"/>
</dbReference>
<reference evidence="1 2" key="1">
    <citation type="journal article" date="2014" name="Genome Announc.">
        <title>Draft genome sequences of eight enterohepatic helicobacter species isolated from both laboratory and wild rodents.</title>
        <authorList>
            <person name="Sheh A."/>
            <person name="Shen Z."/>
            <person name="Fox J.G."/>
        </authorList>
    </citation>
    <scope>NUCLEOTIDE SEQUENCE [LARGE SCALE GENOMIC DNA]</scope>
    <source>
        <strain evidence="1 2">MIT 01-6451</strain>
    </source>
</reference>
<proteinExistence type="predicted"/>
<gene>
    <name evidence="1" type="ORF">LS65_003740</name>
</gene>
<dbReference type="GO" id="GO:0008168">
    <property type="term" value="F:methyltransferase activity"/>
    <property type="evidence" value="ECO:0007669"/>
    <property type="project" value="UniProtKB-KW"/>
</dbReference>
<dbReference type="Gene3D" id="3.40.50.150">
    <property type="entry name" value="Vaccinia Virus protein VP39"/>
    <property type="match status" value="1"/>
</dbReference>
<evidence type="ECO:0000313" key="2">
    <source>
        <dbReference type="Proteomes" id="UP000029707"/>
    </source>
</evidence>
<dbReference type="STRING" id="425400.LS65_04885"/>
<protein>
    <submittedName>
        <fullName evidence="1">Class I SAM-dependent methyltransferase</fullName>
    </submittedName>
</protein>
<dbReference type="OrthoDB" id="9790710at2"/>
<organism evidence="1 2">
    <name type="scientific">Helicobacter japonicus</name>
    <dbReference type="NCBI Taxonomy" id="425400"/>
    <lineage>
        <taxon>Bacteria</taxon>
        <taxon>Pseudomonadati</taxon>
        <taxon>Campylobacterota</taxon>
        <taxon>Epsilonproteobacteria</taxon>
        <taxon>Campylobacterales</taxon>
        <taxon>Helicobacteraceae</taxon>
        <taxon>Helicobacter</taxon>
    </lineage>
</organism>